<evidence type="ECO:0000256" key="1">
    <source>
        <dbReference type="ARBA" id="ARBA00022679"/>
    </source>
</evidence>
<dbReference type="PROSITE" id="PS51186">
    <property type="entry name" value="GNAT"/>
    <property type="match status" value="1"/>
</dbReference>
<organism evidence="4 5">
    <name type="scientific">Myroides odoratus</name>
    <name type="common">Flavobacterium odoratum</name>
    <dbReference type="NCBI Taxonomy" id="256"/>
    <lineage>
        <taxon>Bacteria</taxon>
        <taxon>Pseudomonadati</taxon>
        <taxon>Bacteroidota</taxon>
        <taxon>Flavobacteriia</taxon>
        <taxon>Flavobacteriales</taxon>
        <taxon>Flavobacteriaceae</taxon>
        <taxon>Myroides</taxon>
    </lineage>
</organism>
<accession>A0A378RM90</accession>
<proteinExistence type="predicted"/>
<dbReference type="Gene3D" id="3.40.630.30">
    <property type="match status" value="1"/>
</dbReference>
<dbReference type="Pfam" id="PF00583">
    <property type="entry name" value="Acetyltransf_1"/>
    <property type="match status" value="1"/>
</dbReference>
<keyword evidence="2" id="KW-0012">Acyltransferase</keyword>
<keyword evidence="1 4" id="KW-0808">Transferase</keyword>
<keyword evidence="5" id="KW-1185">Reference proteome</keyword>
<evidence type="ECO:0000256" key="2">
    <source>
        <dbReference type="ARBA" id="ARBA00023315"/>
    </source>
</evidence>
<evidence type="ECO:0000313" key="4">
    <source>
        <dbReference type="EMBL" id="STZ26760.1"/>
    </source>
</evidence>
<dbReference type="CDD" id="cd04301">
    <property type="entry name" value="NAT_SF"/>
    <property type="match status" value="1"/>
</dbReference>
<dbReference type="Proteomes" id="UP000255024">
    <property type="component" value="Unassembled WGS sequence"/>
</dbReference>
<dbReference type="InterPro" id="IPR016181">
    <property type="entry name" value="Acyl_CoA_acyltransferase"/>
</dbReference>
<dbReference type="SUPFAM" id="SSF55729">
    <property type="entry name" value="Acyl-CoA N-acyltransferases (Nat)"/>
    <property type="match status" value="1"/>
</dbReference>
<name>A0A378RM90_MYROD</name>
<gene>
    <name evidence="4" type="ORF">NCTC11179_00283</name>
</gene>
<dbReference type="EMBL" id="UGQL01000001">
    <property type="protein sequence ID" value="STZ26760.1"/>
    <property type="molecule type" value="Genomic_DNA"/>
</dbReference>
<evidence type="ECO:0000313" key="5">
    <source>
        <dbReference type="Proteomes" id="UP000255024"/>
    </source>
</evidence>
<dbReference type="RefSeq" id="WP_115089838.1">
    <property type="nucleotide sequence ID" value="NZ_CP068107.1"/>
</dbReference>
<protein>
    <submittedName>
        <fullName evidence="4">Aminoalkylphosphonic acid N-acetyltransferase</fullName>
    </submittedName>
</protein>
<dbReference type="InterPro" id="IPR000182">
    <property type="entry name" value="GNAT_dom"/>
</dbReference>
<dbReference type="PANTHER" id="PTHR43877">
    <property type="entry name" value="AMINOALKYLPHOSPHONATE N-ACETYLTRANSFERASE-RELATED-RELATED"/>
    <property type="match status" value="1"/>
</dbReference>
<dbReference type="AlphaFoldDB" id="A0A378RM90"/>
<sequence>MKIRTMEEKDAAVVADLLTQLGYPDTLDFLPAKIVNMRQESREKLLVVEEQDQVIGFISLSLIPQLAVRGDFMRISYFAVDAETRSKGIGKQVEDYVAALARQMGCDRIELHCHSRRTQAHEFYLRQGYEEVPKYFVKYLK</sequence>
<feature type="domain" description="N-acetyltransferase" evidence="3">
    <location>
        <begin position="1"/>
        <end position="141"/>
    </location>
</feature>
<evidence type="ECO:0000259" key="3">
    <source>
        <dbReference type="PROSITE" id="PS51186"/>
    </source>
</evidence>
<reference evidence="4 5" key="1">
    <citation type="submission" date="2018-06" db="EMBL/GenBank/DDBJ databases">
        <authorList>
            <consortium name="Pathogen Informatics"/>
            <person name="Doyle S."/>
        </authorList>
    </citation>
    <scope>NUCLEOTIDE SEQUENCE [LARGE SCALE GENOMIC DNA]</scope>
    <source>
        <strain evidence="4 5">NCTC11179</strain>
    </source>
</reference>
<dbReference type="InterPro" id="IPR050832">
    <property type="entry name" value="Bact_Acetyltransf"/>
</dbReference>
<dbReference type="GO" id="GO:0016747">
    <property type="term" value="F:acyltransferase activity, transferring groups other than amino-acyl groups"/>
    <property type="evidence" value="ECO:0007669"/>
    <property type="project" value="InterPro"/>
</dbReference>